<comment type="caution">
    <text evidence="2">The sequence shown here is derived from an EMBL/GenBank/DDBJ whole genome shotgun (WGS) entry which is preliminary data.</text>
</comment>
<dbReference type="EMBL" id="CAJOBC010000494">
    <property type="protein sequence ID" value="CAF3593138.1"/>
    <property type="molecule type" value="Genomic_DNA"/>
</dbReference>
<organism evidence="2 4">
    <name type="scientific">Didymodactylos carnosus</name>
    <dbReference type="NCBI Taxonomy" id="1234261"/>
    <lineage>
        <taxon>Eukaryota</taxon>
        <taxon>Metazoa</taxon>
        <taxon>Spiralia</taxon>
        <taxon>Gnathifera</taxon>
        <taxon>Rotifera</taxon>
        <taxon>Eurotatoria</taxon>
        <taxon>Bdelloidea</taxon>
        <taxon>Philodinida</taxon>
        <taxon>Philodinidae</taxon>
        <taxon>Didymodactylos</taxon>
    </lineage>
</organism>
<evidence type="ECO:0000313" key="2">
    <source>
        <dbReference type="EMBL" id="CAF0807625.1"/>
    </source>
</evidence>
<dbReference type="Proteomes" id="UP000681722">
    <property type="component" value="Unassembled WGS sequence"/>
</dbReference>
<dbReference type="Proteomes" id="UP000663829">
    <property type="component" value="Unassembled WGS sequence"/>
</dbReference>
<name>A0A813T561_9BILA</name>
<gene>
    <name evidence="2" type="ORF">GPM918_LOCUS3860</name>
    <name evidence="3" type="ORF">SRO942_LOCUS3860</name>
</gene>
<accession>A0A813T561</accession>
<dbReference type="Gene3D" id="3.80.10.10">
    <property type="entry name" value="Ribonuclease Inhibitor"/>
    <property type="match status" value="1"/>
</dbReference>
<dbReference type="EMBL" id="CAJNOQ010000494">
    <property type="protein sequence ID" value="CAF0807625.1"/>
    <property type="molecule type" value="Genomic_DNA"/>
</dbReference>
<proteinExistence type="predicted"/>
<dbReference type="InterPro" id="IPR032675">
    <property type="entry name" value="LRR_dom_sf"/>
</dbReference>
<evidence type="ECO:0000313" key="4">
    <source>
        <dbReference type="Proteomes" id="UP000663829"/>
    </source>
</evidence>
<dbReference type="AlphaFoldDB" id="A0A813T561"/>
<dbReference type="OrthoDB" id="9993587at2759"/>
<evidence type="ECO:0000313" key="3">
    <source>
        <dbReference type="EMBL" id="CAF3593138.1"/>
    </source>
</evidence>
<protein>
    <recommendedName>
        <fullName evidence="1">F-box domain-containing protein</fullName>
    </recommendedName>
</protein>
<dbReference type="InterPro" id="IPR001810">
    <property type="entry name" value="F-box_dom"/>
</dbReference>
<sequence length="718" mass="84720">MSLFREQKYELLNNNVEGIKCQNLDNQLVTKCFQISCGLCNHCRVFLCIKHMVQHNTLPQTDKDDPEREKIIDVINKNQMIIDDNKTIVQYSKNLSTNILSTKIKQTTTIESLPNEIMLIIFSYLSSIDIISTFYGMNDNVNILIENCFSKKVDLSPVQSYDIFKDCFDRIFPCIGSNVTTLIVGDEYHYEQLDIFFNSIQNRNLADLFPNLELLTLLWIRITNLSTLSQSSFQKLSTLSLTFNNHKYEMTNIDQILKINSLKYCLIDNVSVTVTESPILTNSFIRQLSIYNLSNFESIIILLRNLIQLEHLDVKINRDVQIINDHIDLPKQINLKHFGLCWNISKHRTYIIIKNLIKNHLTQLEHLSLRIKGRHWQSQEWLDGNQIKNDLLVNCTQLKEFIFCFKFNSIYLLIRNSHDLLQTFRSDYWLKQHEWSVGISMNGFQCRLFSLPYPYHYVDYDENFLLKSKQNSDKKCIPHTGWTNVKIVRLLNDHIKLSSLKKFNESFTNISTLFIKTFDSSLTNGMYHYSFFKNIKRLDLSSCANRNSTKNALLSAQTATNLVNLTVHYIDLLTTTNHFQQCVFLFRFIKILCVHEFFINQLDEFFVHFSNVDTLELRKTSRSIYVYEYISLILTTMAKNKTCSISLYIEFVKRMDNQEKLEMDIKLSQKRFYSNHDHYFVKFWGNAQTIYDHFKLSTKRNDLRTIESECKRFKHDLL</sequence>
<reference evidence="2" key="1">
    <citation type="submission" date="2021-02" db="EMBL/GenBank/DDBJ databases">
        <authorList>
            <person name="Nowell W R."/>
        </authorList>
    </citation>
    <scope>NUCLEOTIDE SEQUENCE</scope>
</reference>
<dbReference type="PROSITE" id="PS50181">
    <property type="entry name" value="FBOX"/>
    <property type="match status" value="1"/>
</dbReference>
<feature type="domain" description="F-box" evidence="1">
    <location>
        <begin position="107"/>
        <end position="152"/>
    </location>
</feature>
<keyword evidence="4" id="KW-1185">Reference proteome</keyword>
<dbReference type="SUPFAM" id="SSF52047">
    <property type="entry name" value="RNI-like"/>
    <property type="match status" value="1"/>
</dbReference>
<evidence type="ECO:0000259" key="1">
    <source>
        <dbReference type="PROSITE" id="PS50181"/>
    </source>
</evidence>